<dbReference type="Proteomes" id="UP000028980">
    <property type="component" value="Unassembled WGS sequence"/>
</dbReference>
<feature type="transmembrane region" description="Helical" evidence="5">
    <location>
        <begin position="28"/>
        <end position="48"/>
    </location>
</feature>
<dbReference type="EMBL" id="BBLG01000003">
    <property type="protein sequence ID" value="GAK75988.1"/>
    <property type="molecule type" value="Genomic_DNA"/>
</dbReference>
<evidence type="ECO:0000256" key="4">
    <source>
        <dbReference type="ARBA" id="ARBA00023136"/>
    </source>
</evidence>
<name>A0A081DAP2_NONUL</name>
<gene>
    <name evidence="6" type="ORF">JCM19296_1585</name>
</gene>
<evidence type="ECO:0000256" key="1">
    <source>
        <dbReference type="ARBA" id="ARBA00004141"/>
    </source>
</evidence>
<keyword evidence="2 5" id="KW-0812">Transmembrane</keyword>
<feature type="transmembrane region" description="Helical" evidence="5">
    <location>
        <begin position="69"/>
        <end position="102"/>
    </location>
</feature>
<sequence>MNQNYPEFRPWGGMELNQFCMLMHLSQFAGYIVPLIGIVLPIVMWLTNKDQSYVVDQHGKQIVNWMISSFIYGILGLILTCAIIGVPLLIGLAILTIVFPIIGAVKAAEGNFYKYPINIKFIA</sequence>
<organism evidence="6 7">
    <name type="scientific">Nonlabens ulvanivorans</name>
    <name type="common">Persicivirga ulvanivorans</name>
    <dbReference type="NCBI Taxonomy" id="906888"/>
    <lineage>
        <taxon>Bacteria</taxon>
        <taxon>Pseudomonadati</taxon>
        <taxon>Bacteroidota</taxon>
        <taxon>Flavobacteriia</taxon>
        <taxon>Flavobacteriales</taxon>
        <taxon>Flavobacteriaceae</taxon>
        <taxon>Nonlabens</taxon>
    </lineage>
</organism>
<comment type="caution">
    <text evidence="6">The sequence shown here is derived from an EMBL/GenBank/DDBJ whole genome shotgun (WGS) entry which is preliminary data.</text>
</comment>
<accession>A0A081DAP2</accession>
<evidence type="ECO:0008006" key="8">
    <source>
        <dbReference type="Google" id="ProtNLM"/>
    </source>
</evidence>
<evidence type="ECO:0000256" key="5">
    <source>
        <dbReference type="SAM" id="Phobius"/>
    </source>
</evidence>
<proteinExistence type="predicted"/>
<evidence type="ECO:0000313" key="6">
    <source>
        <dbReference type="EMBL" id="GAK75988.1"/>
    </source>
</evidence>
<keyword evidence="3 5" id="KW-1133">Transmembrane helix</keyword>
<evidence type="ECO:0000256" key="3">
    <source>
        <dbReference type="ARBA" id="ARBA00022989"/>
    </source>
</evidence>
<keyword evidence="4 5" id="KW-0472">Membrane</keyword>
<evidence type="ECO:0000313" key="7">
    <source>
        <dbReference type="Proteomes" id="UP000028980"/>
    </source>
</evidence>
<dbReference type="InterPro" id="IPR019109">
    <property type="entry name" value="MamF_MmsF"/>
</dbReference>
<protein>
    <recommendedName>
        <fullName evidence="8">tRNA modification GTPase</fullName>
    </recommendedName>
</protein>
<evidence type="ECO:0000256" key="2">
    <source>
        <dbReference type="ARBA" id="ARBA00022692"/>
    </source>
</evidence>
<dbReference type="AlphaFoldDB" id="A0A081DAP2"/>
<comment type="subcellular location">
    <subcellularLocation>
        <location evidence="1">Membrane</location>
        <topology evidence="1">Multi-pass membrane protein</topology>
    </subcellularLocation>
</comment>
<dbReference type="Pfam" id="PF09685">
    <property type="entry name" value="MamF_MmsF"/>
    <property type="match status" value="1"/>
</dbReference>
<reference evidence="6 7" key="1">
    <citation type="journal article" date="2014" name="Genome Announc.">
        <title>Draft Genome Sequences of Marine Flavobacterium Nonlabens Strains NR17, NR24, NR27, NR32, NR33, and Ara13.</title>
        <authorList>
            <person name="Nakanishi M."/>
            <person name="Meirelles P."/>
            <person name="Suzuki R."/>
            <person name="Takatani N."/>
            <person name="Mino S."/>
            <person name="Suda W."/>
            <person name="Oshima K."/>
            <person name="Hattori M."/>
            <person name="Ohkuma M."/>
            <person name="Hosokawa M."/>
            <person name="Miyashita K."/>
            <person name="Thompson F.L."/>
            <person name="Niwa A."/>
            <person name="Sawabe T."/>
            <person name="Sawabe T."/>
        </authorList>
    </citation>
    <scope>NUCLEOTIDE SEQUENCE [LARGE SCALE GENOMIC DNA]</scope>
    <source>
        <strain evidence="7">JCM19296</strain>
    </source>
</reference>